<evidence type="ECO:0000256" key="2">
    <source>
        <dbReference type="ARBA" id="ARBA00010231"/>
    </source>
</evidence>
<evidence type="ECO:0000256" key="4">
    <source>
        <dbReference type="ARBA" id="ARBA00022723"/>
    </source>
</evidence>
<dbReference type="Pfam" id="PF02879">
    <property type="entry name" value="PGM_PMM_II"/>
    <property type="match status" value="1"/>
</dbReference>
<dbReference type="SUPFAM" id="SSF55957">
    <property type="entry name" value="Phosphoglucomutase, C-terminal domain"/>
    <property type="match status" value="1"/>
</dbReference>
<dbReference type="Pfam" id="PF00408">
    <property type="entry name" value="PGM_PMM_IV"/>
    <property type="match status" value="1"/>
</dbReference>
<dbReference type="Gene3D" id="3.30.310.50">
    <property type="entry name" value="Alpha-D-phosphohexomutase, C-terminal domain"/>
    <property type="match status" value="1"/>
</dbReference>
<dbReference type="InterPro" id="IPR005846">
    <property type="entry name" value="A-D-PHexomutase_a/b/a-III"/>
</dbReference>
<keyword evidence="3" id="KW-0597">Phosphoprotein</keyword>
<dbReference type="Pfam" id="PF02880">
    <property type="entry name" value="PGM_PMM_III"/>
    <property type="match status" value="1"/>
</dbReference>
<dbReference type="PANTHER" id="PTHR43771">
    <property type="entry name" value="PHOSPHOMANNOMUTASE"/>
    <property type="match status" value="1"/>
</dbReference>
<name>A0ABT7DWX7_9NEIS</name>
<evidence type="ECO:0000313" key="13">
    <source>
        <dbReference type="Proteomes" id="UP001172778"/>
    </source>
</evidence>
<organism evidence="12 13">
    <name type="scientific">Parachitinimonas caeni</name>
    <dbReference type="NCBI Taxonomy" id="3031301"/>
    <lineage>
        <taxon>Bacteria</taxon>
        <taxon>Pseudomonadati</taxon>
        <taxon>Pseudomonadota</taxon>
        <taxon>Betaproteobacteria</taxon>
        <taxon>Neisseriales</taxon>
        <taxon>Chitinibacteraceae</taxon>
        <taxon>Parachitinimonas</taxon>
    </lineage>
</organism>
<feature type="domain" description="Alpha-D-phosphohexomutase alpha/beta/alpha" evidence="11">
    <location>
        <begin position="255"/>
        <end position="353"/>
    </location>
</feature>
<evidence type="ECO:0000256" key="5">
    <source>
        <dbReference type="ARBA" id="ARBA00022842"/>
    </source>
</evidence>
<evidence type="ECO:0000259" key="10">
    <source>
        <dbReference type="Pfam" id="PF02879"/>
    </source>
</evidence>
<dbReference type="InterPro" id="IPR005843">
    <property type="entry name" value="A-D-PHexomutase_C"/>
</dbReference>
<keyword evidence="4 7" id="KW-0479">Metal-binding</keyword>
<dbReference type="SUPFAM" id="SSF53738">
    <property type="entry name" value="Phosphoglucomutase, first 3 domains"/>
    <property type="match status" value="3"/>
</dbReference>
<evidence type="ECO:0000259" key="9">
    <source>
        <dbReference type="Pfam" id="PF02878"/>
    </source>
</evidence>
<dbReference type="InterPro" id="IPR005841">
    <property type="entry name" value="Alpha-D-phosphohexomutase_SF"/>
</dbReference>
<dbReference type="EMBL" id="JARRAF010000010">
    <property type="protein sequence ID" value="MDK2124567.1"/>
    <property type="molecule type" value="Genomic_DNA"/>
</dbReference>
<keyword evidence="5 7" id="KW-0460">Magnesium</keyword>
<dbReference type="PROSITE" id="PS00710">
    <property type="entry name" value="PGM_PMM"/>
    <property type="match status" value="1"/>
</dbReference>
<evidence type="ECO:0000256" key="3">
    <source>
        <dbReference type="ARBA" id="ARBA00022553"/>
    </source>
</evidence>
<reference evidence="12" key="1">
    <citation type="submission" date="2023-03" db="EMBL/GenBank/DDBJ databases">
        <title>Chitinimonas shenzhenensis gen. nov., sp. nov., a novel member of family Burkholderiaceae isolated from activated sludge collected in Shen Zhen, China.</title>
        <authorList>
            <person name="Wang X."/>
        </authorList>
    </citation>
    <scope>NUCLEOTIDE SEQUENCE</scope>
    <source>
        <strain evidence="12">DQS-5</strain>
    </source>
</reference>
<evidence type="ECO:0000259" key="8">
    <source>
        <dbReference type="Pfam" id="PF00408"/>
    </source>
</evidence>
<feature type="domain" description="Alpha-D-phosphohexomutase C-terminal" evidence="8">
    <location>
        <begin position="370"/>
        <end position="443"/>
    </location>
</feature>
<feature type="domain" description="Alpha-D-phosphohexomutase alpha/beta/alpha" evidence="9">
    <location>
        <begin position="7"/>
        <end position="138"/>
    </location>
</feature>
<evidence type="ECO:0000256" key="6">
    <source>
        <dbReference type="ARBA" id="ARBA00023235"/>
    </source>
</evidence>
<comment type="caution">
    <text evidence="12">The sequence shown here is derived from an EMBL/GenBank/DDBJ whole genome shotgun (WGS) entry which is preliminary data.</text>
</comment>
<dbReference type="Gene3D" id="3.40.120.10">
    <property type="entry name" value="Alpha-D-Glucose-1,6-Bisphosphate, subunit A, domain 3"/>
    <property type="match status" value="3"/>
</dbReference>
<accession>A0ABT7DWX7</accession>
<dbReference type="InterPro" id="IPR016055">
    <property type="entry name" value="A-D-PHexomutase_a/b/a-I/II/III"/>
</dbReference>
<evidence type="ECO:0000313" key="12">
    <source>
        <dbReference type="EMBL" id="MDK2124567.1"/>
    </source>
</evidence>
<dbReference type="RefSeq" id="WP_284100874.1">
    <property type="nucleotide sequence ID" value="NZ_JARRAF010000010.1"/>
</dbReference>
<comment type="cofactor">
    <cofactor evidence="1">
        <name>Mg(2+)</name>
        <dbReference type="ChEBI" id="CHEBI:18420"/>
    </cofactor>
</comment>
<dbReference type="InterPro" id="IPR016066">
    <property type="entry name" value="A-D-PHexomutase_CS"/>
</dbReference>
<keyword evidence="6" id="KW-0413">Isomerase</keyword>
<dbReference type="PRINTS" id="PR00509">
    <property type="entry name" value="PGMPMM"/>
</dbReference>
<sequence length="456" mass="49234">MPSLSPNLFKAYDIRGIVGKTLTPEVAEVLGRAIGTEALVRKQARLCVGRDGRLSSEALADALTQGVLSTGVNVIDVGMVPTPLLYFATHELGCHSGIMVTGSHNPPEYNGFKIMLGGDTLAGEAIQALRQRIDAREFADGRGLLSQASVAEAYYSRIVADIQLDRPVSVVTDCGNGVAGAFAPVLYRRMGCKVRSLFSEVDGHFPNHHPDPSRPENLNELIHAVASTDAELGLAFDGDGDRLGVVGRDGRILYPDRALMLFAAEVLEKNPGAKIVYDVKSTRLLAPWIKQHKGKPVLCRTGHSYMKAKQKEVSALLCGELSGHVLFADRWPAFDDGIYAGARLLEIVARVDNPTALFNALPDAISTPELQLPLKEGQPTEVMQTLGKQAEFAGATDIINLDGLRVEFDDGFGLVRASNTTPMLTLRFEADTPEALARIRKVFLAQIQAVLPDAVF</sequence>
<evidence type="ECO:0000256" key="7">
    <source>
        <dbReference type="RuleBase" id="RU004326"/>
    </source>
</evidence>
<keyword evidence="13" id="KW-1185">Reference proteome</keyword>
<evidence type="ECO:0000256" key="1">
    <source>
        <dbReference type="ARBA" id="ARBA00001946"/>
    </source>
</evidence>
<protein>
    <submittedName>
        <fullName evidence="12">Phosphomannomutase/phosphoglucomutase</fullName>
    </submittedName>
</protein>
<dbReference type="Proteomes" id="UP001172778">
    <property type="component" value="Unassembled WGS sequence"/>
</dbReference>
<gene>
    <name evidence="12" type="ORF">PZA18_10945</name>
</gene>
<dbReference type="PANTHER" id="PTHR43771:SF2">
    <property type="entry name" value="PHOSPHOMANNOMUTASE_PHOSPHOGLUCOMUTASE"/>
    <property type="match status" value="1"/>
</dbReference>
<dbReference type="CDD" id="cd03089">
    <property type="entry name" value="PMM_PGM"/>
    <property type="match status" value="1"/>
</dbReference>
<dbReference type="Pfam" id="PF02878">
    <property type="entry name" value="PGM_PMM_I"/>
    <property type="match status" value="1"/>
</dbReference>
<dbReference type="InterPro" id="IPR005844">
    <property type="entry name" value="A-D-PHexomutase_a/b/a-I"/>
</dbReference>
<dbReference type="InterPro" id="IPR005845">
    <property type="entry name" value="A-D-PHexomutase_a/b/a-II"/>
</dbReference>
<evidence type="ECO:0000259" key="11">
    <source>
        <dbReference type="Pfam" id="PF02880"/>
    </source>
</evidence>
<proteinExistence type="inferred from homology"/>
<comment type="similarity">
    <text evidence="2 7">Belongs to the phosphohexose mutase family.</text>
</comment>
<feature type="domain" description="Alpha-D-phosphohexomutase alpha/beta/alpha" evidence="10">
    <location>
        <begin position="153"/>
        <end position="249"/>
    </location>
</feature>
<dbReference type="InterPro" id="IPR036900">
    <property type="entry name" value="A-D-PHexomutase_C_sf"/>
</dbReference>